<dbReference type="PANTHER" id="PTHR43792:SF1">
    <property type="entry name" value="N-ACETYLTRANSFERASE DOMAIN-CONTAINING PROTEIN"/>
    <property type="match status" value="1"/>
</dbReference>
<name>A0ABZ2M4I7_9BACT</name>
<evidence type="ECO:0000313" key="2">
    <source>
        <dbReference type="EMBL" id="WXB18129.1"/>
    </source>
</evidence>
<dbReference type="Gene3D" id="3.40.630.30">
    <property type="match status" value="1"/>
</dbReference>
<sequence>MRMPVLETPRLAIRPFHLDDLAACHALLDANGGEESGSLEERERWLRWTLLNYGELERLHQPPYGDRAVIHRASGLLIGSCGLVPCLLPRVPAPHARARAHAKRFVPEVGLYYAFSRGERGKGYATEAAGALIDWAMRELHLQRILAMTTYENARSRRVMERLGMRIYENPDPDPPWLQIVGILESDADSSELDV</sequence>
<dbReference type="Proteomes" id="UP001370348">
    <property type="component" value="Chromosome"/>
</dbReference>
<reference evidence="2 3" key="1">
    <citation type="submission" date="2021-12" db="EMBL/GenBank/DDBJ databases">
        <title>Discovery of the Pendulisporaceae a myxobacterial family with distinct sporulation behavior and unique specialized metabolism.</title>
        <authorList>
            <person name="Garcia R."/>
            <person name="Popoff A."/>
            <person name="Bader C.D."/>
            <person name="Loehr J."/>
            <person name="Walesch S."/>
            <person name="Walt C."/>
            <person name="Boldt J."/>
            <person name="Bunk B."/>
            <person name="Haeckl F.J.F.P.J."/>
            <person name="Gunesch A.P."/>
            <person name="Birkelbach J."/>
            <person name="Nuebel U."/>
            <person name="Pietschmann T."/>
            <person name="Bach T."/>
            <person name="Mueller R."/>
        </authorList>
    </citation>
    <scope>NUCLEOTIDE SEQUENCE [LARGE SCALE GENOMIC DNA]</scope>
    <source>
        <strain evidence="2 3">MSr11954</strain>
    </source>
</reference>
<dbReference type="InterPro" id="IPR051531">
    <property type="entry name" value="N-acetyltransferase"/>
</dbReference>
<dbReference type="SUPFAM" id="SSF55729">
    <property type="entry name" value="Acyl-CoA N-acyltransferases (Nat)"/>
    <property type="match status" value="1"/>
</dbReference>
<dbReference type="InterPro" id="IPR000182">
    <property type="entry name" value="GNAT_dom"/>
</dbReference>
<keyword evidence="3" id="KW-1185">Reference proteome</keyword>
<protein>
    <submittedName>
        <fullName evidence="2">GNAT family N-acetyltransferase</fullName>
    </submittedName>
</protein>
<evidence type="ECO:0000313" key="3">
    <source>
        <dbReference type="Proteomes" id="UP001370348"/>
    </source>
</evidence>
<organism evidence="2 3">
    <name type="scientific">Pendulispora albinea</name>
    <dbReference type="NCBI Taxonomy" id="2741071"/>
    <lineage>
        <taxon>Bacteria</taxon>
        <taxon>Pseudomonadati</taxon>
        <taxon>Myxococcota</taxon>
        <taxon>Myxococcia</taxon>
        <taxon>Myxococcales</taxon>
        <taxon>Sorangiineae</taxon>
        <taxon>Pendulisporaceae</taxon>
        <taxon>Pendulispora</taxon>
    </lineage>
</organism>
<evidence type="ECO:0000259" key="1">
    <source>
        <dbReference type="PROSITE" id="PS51186"/>
    </source>
</evidence>
<gene>
    <name evidence="2" type="ORF">LZC94_12815</name>
</gene>
<dbReference type="EMBL" id="CP089984">
    <property type="protein sequence ID" value="WXB18129.1"/>
    <property type="molecule type" value="Genomic_DNA"/>
</dbReference>
<dbReference type="PANTHER" id="PTHR43792">
    <property type="entry name" value="GNAT FAMILY, PUTATIVE (AFU_ORTHOLOGUE AFUA_3G00765)-RELATED-RELATED"/>
    <property type="match status" value="1"/>
</dbReference>
<dbReference type="PROSITE" id="PS51186">
    <property type="entry name" value="GNAT"/>
    <property type="match status" value="1"/>
</dbReference>
<accession>A0ABZ2M4I7</accession>
<proteinExistence type="predicted"/>
<feature type="domain" description="N-acetyltransferase" evidence="1">
    <location>
        <begin position="11"/>
        <end position="181"/>
    </location>
</feature>
<dbReference type="InterPro" id="IPR016181">
    <property type="entry name" value="Acyl_CoA_acyltransferase"/>
</dbReference>
<dbReference type="RefSeq" id="WP_394827770.1">
    <property type="nucleotide sequence ID" value="NZ_CP089984.1"/>
</dbReference>
<dbReference type="Pfam" id="PF13302">
    <property type="entry name" value="Acetyltransf_3"/>
    <property type="match status" value="1"/>
</dbReference>